<sequence>MFGGKMNRLSDRILGFFLISAALFLTGIMIWKNWSAFLNICPIKDLLTWDENIRLNQLLDQYQDFRDGRYWRGFFPFLEASTWPPLRSIFSLFMLWGPGDWPITWKDSFLGLIFYALCFPTIIYISFRITGSLVFSGAISIFILAMSLHTTETPAYSLSSMLETQGMFVLLWVYFSLYRLYDSVQNLGPGAELQKGSKVPVLVSLALLSLFFTKYPYGLLLFISLFLYEGISRFPEVIGFFRFAIRVHYKNLRLVFLVLVVGLVFSLPVLRVVTDWNLDQRSFKKVLYFLTVILFLDFNYFLFKYSDEAKSFTPPSLRVLYMYAILPSFVWLFANLDRVMSLVNAQMIVNKYVRSFILSLFESPSDRIPASHVFDDPWVFRIFFIGSCILIAIWLYLRSKDKDANIKSTYDRVLPNSPEGKLDSLLVRLEGLSWPAALKDPLFAISAVVFLQYIVIDITTGNKQLRHVFYPLPALLWILSLWFFRAIKDSKKWQSQVVMFLFSGIIFAWGISLFFRTGGLLNVSYYQSHAFCLKGFEEQVFQPARDFASEIDPGGKYIAFNAFHDEENFQTPGRVLASELDLLFRLKTLDKGKYRNDNKYRWKNWEEFDRLIYVGPNCELPDKYKKRTDSLGYAIEPLAEYSKEKGQYCMKEFRLIHK</sequence>
<feature type="transmembrane region" description="Helical" evidence="1">
    <location>
        <begin position="252"/>
        <end position="274"/>
    </location>
</feature>
<accession>S3V163</accession>
<feature type="transmembrane region" description="Helical" evidence="1">
    <location>
        <begin position="378"/>
        <end position="397"/>
    </location>
</feature>
<evidence type="ECO:0000313" key="2">
    <source>
        <dbReference type="EMBL" id="EPG76421.1"/>
    </source>
</evidence>
<dbReference type="STRING" id="1193011.LEP1GSC058_1230"/>
<evidence type="ECO:0000313" key="3">
    <source>
        <dbReference type="Proteomes" id="UP000014540"/>
    </source>
</evidence>
<dbReference type="AlphaFoldDB" id="S3V163"/>
<gene>
    <name evidence="2" type="ORF">LEP1GSC058_1230</name>
</gene>
<dbReference type="EMBL" id="AKWZ02000001">
    <property type="protein sequence ID" value="EPG76421.1"/>
    <property type="molecule type" value="Genomic_DNA"/>
</dbReference>
<evidence type="ECO:0000256" key="1">
    <source>
        <dbReference type="SAM" id="Phobius"/>
    </source>
</evidence>
<comment type="caution">
    <text evidence="2">The sequence shown here is derived from an EMBL/GenBank/DDBJ whole genome shotgun (WGS) entry which is preliminary data.</text>
</comment>
<feature type="transmembrane region" description="Helical" evidence="1">
    <location>
        <begin position="12"/>
        <end position="31"/>
    </location>
</feature>
<name>S3V163_9LEPT</name>
<dbReference type="Proteomes" id="UP000014540">
    <property type="component" value="Unassembled WGS sequence"/>
</dbReference>
<feature type="transmembrane region" description="Helical" evidence="1">
    <location>
        <begin position="133"/>
        <end position="150"/>
    </location>
</feature>
<keyword evidence="1" id="KW-1133">Transmembrane helix</keyword>
<feature type="transmembrane region" description="Helical" evidence="1">
    <location>
        <begin position="109"/>
        <end position="127"/>
    </location>
</feature>
<feature type="transmembrane region" description="Helical" evidence="1">
    <location>
        <begin position="497"/>
        <end position="515"/>
    </location>
</feature>
<keyword evidence="1" id="KW-0472">Membrane</keyword>
<keyword evidence="1" id="KW-0812">Transmembrane</keyword>
<protein>
    <submittedName>
        <fullName evidence="2">Membrane protein</fullName>
    </submittedName>
</protein>
<keyword evidence="3" id="KW-1185">Reference proteome</keyword>
<feature type="transmembrane region" description="Helical" evidence="1">
    <location>
        <begin position="468"/>
        <end position="485"/>
    </location>
</feature>
<feature type="transmembrane region" description="Helical" evidence="1">
    <location>
        <begin position="286"/>
        <end position="303"/>
    </location>
</feature>
<proteinExistence type="predicted"/>
<feature type="transmembrane region" description="Helical" evidence="1">
    <location>
        <begin position="315"/>
        <end position="334"/>
    </location>
</feature>
<feature type="transmembrane region" description="Helical" evidence="1">
    <location>
        <begin position="201"/>
        <end position="231"/>
    </location>
</feature>
<organism evidence="2 3">
    <name type="scientific">Leptospira fainei serovar Hurstbridge str. BUT 6</name>
    <dbReference type="NCBI Taxonomy" id="1193011"/>
    <lineage>
        <taxon>Bacteria</taxon>
        <taxon>Pseudomonadati</taxon>
        <taxon>Spirochaetota</taxon>
        <taxon>Spirochaetia</taxon>
        <taxon>Leptospirales</taxon>
        <taxon>Leptospiraceae</taxon>
        <taxon>Leptospira</taxon>
    </lineage>
</organism>
<reference evidence="2" key="1">
    <citation type="submission" date="2013-04" db="EMBL/GenBank/DDBJ databases">
        <authorList>
            <person name="Harkins D.M."/>
            <person name="Durkin A.S."/>
            <person name="Selengut J.D."/>
            <person name="Sanka R."/>
            <person name="DePew J."/>
            <person name="Purushe J."/>
            <person name="Ahmed A."/>
            <person name="van der Linden H."/>
            <person name="Goris M.G.A."/>
            <person name="Hartskeerl R.A."/>
            <person name="Vinetz J.M."/>
            <person name="Sutton G.G."/>
            <person name="Nelson W.C."/>
            <person name="Fouts D.E."/>
        </authorList>
    </citation>
    <scope>NUCLEOTIDE SEQUENCE [LARGE SCALE GENOMIC DNA]</scope>
    <source>
        <strain evidence="2">BUT 6</strain>
    </source>
</reference>